<sequence>MRELVKIFKALSDSTRLRMIKLLQQRELCVCEIMQAMNISQTRASRNLGILKNAGLISDRRDGLWVHYSTSRQKFNEYHQEINALIKKWLRDEDIIIEDSKRLKKAVKLSKAKPHK</sequence>
<dbReference type="InterPro" id="IPR036388">
    <property type="entry name" value="WH-like_DNA-bd_sf"/>
</dbReference>
<protein>
    <submittedName>
        <fullName evidence="5">Transcriptional regulator</fullName>
    </submittedName>
</protein>
<gene>
    <name evidence="5" type="ORF">COY52_08805</name>
</gene>
<dbReference type="SUPFAM" id="SSF46785">
    <property type="entry name" value="Winged helix' DNA-binding domain"/>
    <property type="match status" value="1"/>
</dbReference>
<evidence type="ECO:0000259" key="4">
    <source>
        <dbReference type="PROSITE" id="PS50987"/>
    </source>
</evidence>
<evidence type="ECO:0000256" key="2">
    <source>
        <dbReference type="ARBA" id="ARBA00023125"/>
    </source>
</evidence>
<reference evidence="6" key="1">
    <citation type="submission" date="2017-09" db="EMBL/GenBank/DDBJ databases">
        <title>Depth-based differentiation of microbial function through sediment-hosted aquifers and enrichment of novel symbionts in the deep terrestrial subsurface.</title>
        <authorList>
            <person name="Probst A.J."/>
            <person name="Ladd B."/>
            <person name="Jarett J.K."/>
            <person name="Geller-Mcgrath D.E."/>
            <person name="Sieber C.M.K."/>
            <person name="Emerson J.B."/>
            <person name="Anantharaman K."/>
            <person name="Thomas B.C."/>
            <person name="Malmstrom R."/>
            <person name="Stieglmeier M."/>
            <person name="Klingl A."/>
            <person name="Woyke T."/>
            <person name="Ryan C.M."/>
            <person name="Banfield J.F."/>
        </authorList>
    </citation>
    <scope>NUCLEOTIDE SEQUENCE [LARGE SCALE GENOMIC DNA]</scope>
</reference>
<evidence type="ECO:0000313" key="5">
    <source>
        <dbReference type="EMBL" id="PIZ15819.1"/>
    </source>
</evidence>
<keyword evidence="2" id="KW-0238">DNA-binding</keyword>
<name>A0A2M7S8L5_9BACT</name>
<dbReference type="SMART" id="SM00418">
    <property type="entry name" value="HTH_ARSR"/>
    <property type="match status" value="1"/>
</dbReference>
<dbReference type="PANTHER" id="PTHR33154:SF18">
    <property type="entry name" value="ARSENICAL RESISTANCE OPERON REPRESSOR"/>
    <property type="match status" value="1"/>
</dbReference>
<dbReference type="InterPro" id="IPR051081">
    <property type="entry name" value="HTH_MetalResp_TranReg"/>
</dbReference>
<feature type="domain" description="HTH arsR-type" evidence="4">
    <location>
        <begin position="1"/>
        <end position="90"/>
    </location>
</feature>
<dbReference type="Pfam" id="PF01022">
    <property type="entry name" value="HTH_5"/>
    <property type="match status" value="1"/>
</dbReference>
<comment type="caution">
    <text evidence="5">The sequence shown here is derived from an EMBL/GenBank/DDBJ whole genome shotgun (WGS) entry which is preliminary data.</text>
</comment>
<dbReference type="InterPro" id="IPR036390">
    <property type="entry name" value="WH_DNA-bd_sf"/>
</dbReference>
<dbReference type="InterPro" id="IPR001845">
    <property type="entry name" value="HTH_ArsR_DNA-bd_dom"/>
</dbReference>
<dbReference type="PANTHER" id="PTHR33154">
    <property type="entry name" value="TRANSCRIPTIONAL REGULATOR, ARSR FAMILY"/>
    <property type="match status" value="1"/>
</dbReference>
<dbReference type="CDD" id="cd00090">
    <property type="entry name" value="HTH_ARSR"/>
    <property type="match status" value="1"/>
</dbReference>
<dbReference type="Gene3D" id="1.10.10.10">
    <property type="entry name" value="Winged helix-like DNA-binding domain superfamily/Winged helix DNA-binding domain"/>
    <property type="match status" value="1"/>
</dbReference>
<dbReference type="PROSITE" id="PS50987">
    <property type="entry name" value="HTH_ARSR_2"/>
    <property type="match status" value="1"/>
</dbReference>
<dbReference type="GO" id="GO:0003677">
    <property type="term" value="F:DNA binding"/>
    <property type="evidence" value="ECO:0007669"/>
    <property type="project" value="UniProtKB-KW"/>
</dbReference>
<proteinExistence type="predicted"/>
<evidence type="ECO:0000256" key="1">
    <source>
        <dbReference type="ARBA" id="ARBA00023015"/>
    </source>
</evidence>
<evidence type="ECO:0000313" key="6">
    <source>
        <dbReference type="Proteomes" id="UP000229307"/>
    </source>
</evidence>
<dbReference type="EMBL" id="PFMR01000231">
    <property type="protein sequence ID" value="PIZ15819.1"/>
    <property type="molecule type" value="Genomic_DNA"/>
</dbReference>
<dbReference type="InterPro" id="IPR011991">
    <property type="entry name" value="ArsR-like_HTH"/>
</dbReference>
<dbReference type="NCBIfam" id="NF033788">
    <property type="entry name" value="HTH_metalloreg"/>
    <property type="match status" value="1"/>
</dbReference>
<accession>A0A2M7S8L5</accession>
<evidence type="ECO:0000256" key="3">
    <source>
        <dbReference type="ARBA" id="ARBA00023163"/>
    </source>
</evidence>
<dbReference type="PRINTS" id="PR00778">
    <property type="entry name" value="HTHARSR"/>
</dbReference>
<dbReference type="GO" id="GO:0003700">
    <property type="term" value="F:DNA-binding transcription factor activity"/>
    <property type="evidence" value="ECO:0007669"/>
    <property type="project" value="InterPro"/>
</dbReference>
<organism evidence="5 6">
    <name type="scientific">Candidatus Desantisbacteria bacterium CG_4_10_14_0_8_um_filter_48_22</name>
    <dbReference type="NCBI Taxonomy" id="1974543"/>
    <lineage>
        <taxon>Bacteria</taxon>
        <taxon>Candidatus Desantisiibacteriota</taxon>
    </lineage>
</organism>
<keyword evidence="1" id="KW-0805">Transcription regulation</keyword>
<dbReference type="Proteomes" id="UP000229307">
    <property type="component" value="Unassembled WGS sequence"/>
</dbReference>
<keyword evidence="3" id="KW-0804">Transcription</keyword>
<dbReference type="AlphaFoldDB" id="A0A2M7S8L5"/>